<keyword evidence="7" id="KW-0472">Membrane</keyword>
<comment type="subcellular location">
    <subcellularLocation>
        <location evidence="1">Golgi apparatus membrane</location>
        <topology evidence="1">Single-pass type II membrane protein</topology>
    </subcellularLocation>
</comment>
<gene>
    <name evidence="9" type="ORF">Syun_015883</name>
</gene>
<keyword evidence="3" id="KW-0808">Transferase</keyword>
<proteinExistence type="inferred from homology"/>
<feature type="transmembrane region" description="Helical" evidence="7">
    <location>
        <begin position="20"/>
        <end position="42"/>
    </location>
</feature>
<feature type="compositionally biased region" description="Basic and acidic residues" evidence="6">
    <location>
        <begin position="123"/>
        <end position="144"/>
    </location>
</feature>
<protein>
    <recommendedName>
        <fullName evidence="8">Exostosin GT47 domain-containing protein</fullName>
    </recommendedName>
</protein>
<evidence type="ECO:0000256" key="3">
    <source>
        <dbReference type="ARBA" id="ARBA00022676"/>
    </source>
</evidence>
<evidence type="ECO:0000256" key="1">
    <source>
        <dbReference type="ARBA" id="ARBA00004323"/>
    </source>
</evidence>
<dbReference type="Pfam" id="PF03016">
    <property type="entry name" value="Exostosin_GT47"/>
    <property type="match status" value="1"/>
</dbReference>
<organism evidence="9 10">
    <name type="scientific">Stephania yunnanensis</name>
    <dbReference type="NCBI Taxonomy" id="152371"/>
    <lineage>
        <taxon>Eukaryota</taxon>
        <taxon>Viridiplantae</taxon>
        <taxon>Streptophyta</taxon>
        <taxon>Embryophyta</taxon>
        <taxon>Tracheophyta</taxon>
        <taxon>Spermatophyta</taxon>
        <taxon>Magnoliopsida</taxon>
        <taxon>Ranunculales</taxon>
        <taxon>Menispermaceae</taxon>
        <taxon>Menispermoideae</taxon>
        <taxon>Cissampelideae</taxon>
        <taxon>Stephania</taxon>
    </lineage>
</organism>
<keyword evidence="10" id="KW-1185">Reference proteome</keyword>
<evidence type="ECO:0000256" key="6">
    <source>
        <dbReference type="SAM" id="MobiDB-lite"/>
    </source>
</evidence>
<comment type="caution">
    <text evidence="9">The sequence shown here is derived from an EMBL/GenBank/DDBJ whole genome shotgun (WGS) entry which is preliminary data.</text>
</comment>
<evidence type="ECO:0000256" key="2">
    <source>
        <dbReference type="ARBA" id="ARBA00010271"/>
    </source>
</evidence>
<name>A0AAP0J3W2_9MAGN</name>
<dbReference type="PANTHER" id="PTHR11062">
    <property type="entry name" value="EXOSTOSIN HEPARAN SULFATE GLYCOSYLTRANSFERASE -RELATED"/>
    <property type="match status" value="1"/>
</dbReference>
<feature type="domain" description="Exostosin GT47" evidence="8">
    <location>
        <begin position="152"/>
        <end position="484"/>
    </location>
</feature>
<keyword evidence="7" id="KW-0812">Transmembrane</keyword>
<dbReference type="EMBL" id="JBBNAF010000007">
    <property type="protein sequence ID" value="KAK9127086.1"/>
    <property type="molecule type" value="Genomic_DNA"/>
</dbReference>
<evidence type="ECO:0000313" key="9">
    <source>
        <dbReference type="EMBL" id="KAK9127086.1"/>
    </source>
</evidence>
<evidence type="ECO:0000259" key="8">
    <source>
        <dbReference type="Pfam" id="PF03016"/>
    </source>
</evidence>
<evidence type="ECO:0000256" key="4">
    <source>
        <dbReference type="ARBA" id="ARBA00022968"/>
    </source>
</evidence>
<dbReference type="Proteomes" id="UP001420932">
    <property type="component" value="Unassembled WGS sequence"/>
</dbReference>
<dbReference type="InterPro" id="IPR004263">
    <property type="entry name" value="Exostosin"/>
</dbReference>
<dbReference type="AlphaFoldDB" id="A0AAP0J3W2"/>
<dbReference type="GO" id="GO:0016757">
    <property type="term" value="F:glycosyltransferase activity"/>
    <property type="evidence" value="ECO:0007669"/>
    <property type="project" value="UniProtKB-KW"/>
</dbReference>
<dbReference type="GO" id="GO:0000139">
    <property type="term" value="C:Golgi membrane"/>
    <property type="evidence" value="ECO:0007669"/>
    <property type="project" value="UniProtKB-SubCell"/>
</dbReference>
<keyword evidence="7" id="KW-1133">Transmembrane helix</keyword>
<evidence type="ECO:0000313" key="10">
    <source>
        <dbReference type="Proteomes" id="UP001420932"/>
    </source>
</evidence>
<evidence type="ECO:0000256" key="7">
    <source>
        <dbReference type="SAM" id="Phobius"/>
    </source>
</evidence>
<keyword evidence="4" id="KW-0735">Signal-anchor</keyword>
<sequence length="589" mass="67669">MLKAQMEKSNNVAKGRMPFWFVICASLVLSVSLFCFNFSALIRDNKETQLSKDLYILGVSPQKPNLLLSDTDMDVSQLTTWVDESIHSDNSGVKDVDDLPIVEDGSELIAPHTNGEQVGMLKNGDKQSNEENREAAVERSSREHTSFELDPCKDKYVYVYDLPSKFNSDILKNCKAISLWIDMCHYLINMGLGPRLGGSQGVFTNNGWFATDQFALDVVFHNRMKQYKCLTKNSSMAAAIFVPFYAGLDVSPYLWGYNTSMRDSSALELVKWLAARPEWKVWGGRDHFLVAGRITWDLRRTTDEDKDWGSNLMELSEAKNMTMLVIESSPWHGNDVAIPYPTYFHPSTDNQVFEWQNRMRRQRKRYLFSFAGAPRPKLTGSIRDHIIKQCQASRKRCKLLDCNRGGDKCHHPSNVMKMFQTSTFCLQPPGDSYTRRSTFDSILAGCIPVFFHPGSAYVQYLWHLPHDFSKYSVLIPEEEVRKGKTDIELRLRSISAKQVKTMREEVIRLIPRVVYADPRSSLETIEDAFDIAVEGVIERVKKAKREMLEARPYDNDANAEANNWKHEFFGTTEKHEWDHFFSKKNVNSF</sequence>
<dbReference type="PANTHER" id="PTHR11062:SF282">
    <property type="entry name" value="XYLOGLUCAN GALACTOSYLTRANSFERASE GT11-RELATED"/>
    <property type="match status" value="1"/>
</dbReference>
<keyword evidence="5" id="KW-0333">Golgi apparatus</keyword>
<keyword evidence="3" id="KW-0328">Glycosyltransferase</keyword>
<feature type="region of interest" description="Disordered" evidence="6">
    <location>
        <begin position="113"/>
        <end position="144"/>
    </location>
</feature>
<comment type="similarity">
    <text evidence="2">Belongs to the glycosyltransferase 47 family.</text>
</comment>
<accession>A0AAP0J3W2</accession>
<dbReference type="InterPro" id="IPR040911">
    <property type="entry name" value="Exostosin_GT47"/>
</dbReference>
<evidence type="ECO:0000256" key="5">
    <source>
        <dbReference type="ARBA" id="ARBA00023034"/>
    </source>
</evidence>
<reference evidence="9 10" key="1">
    <citation type="submission" date="2024-01" db="EMBL/GenBank/DDBJ databases">
        <title>Genome assemblies of Stephania.</title>
        <authorList>
            <person name="Yang L."/>
        </authorList>
    </citation>
    <scope>NUCLEOTIDE SEQUENCE [LARGE SCALE GENOMIC DNA]</scope>
    <source>
        <strain evidence="9">YNDBR</strain>
        <tissue evidence="9">Leaf</tissue>
    </source>
</reference>